<accession>A0A1Q9LHY9</accession>
<comment type="caution">
    <text evidence="4">The sequence shown here is derived from an EMBL/GenBank/DDBJ whole genome shotgun (WGS) entry which is preliminary data.</text>
</comment>
<keyword evidence="1" id="KW-0521">NADP</keyword>
<organism evidence="4 5">
    <name type="scientific">Actinokineospora bangkokensis</name>
    <dbReference type="NCBI Taxonomy" id="1193682"/>
    <lineage>
        <taxon>Bacteria</taxon>
        <taxon>Bacillati</taxon>
        <taxon>Actinomycetota</taxon>
        <taxon>Actinomycetes</taxon>
        <taxon>Pseudonocardiales</taxon>
        <taxon>Pseudonocardiaceae</taxon>
        <taxon>Actinokineospora</taxon>
    </lineage>
</organism>
<dbReference type="InterPro" id="IPR011032">
    <property type="entry name" value="GroES-like_sf"/>
</dbReference>
<dbReference type="SMART" id="SM00829">
    <property type="entry name" value="PKS_ER"/>
    <property type="match status" value="1"/>
</dbReference>
<dbReference type="GO" id="GO:0008270">
    <property type="term" value="F:zinc ion binding"/>
    <property type="evidence" value="ECO:0007669"/>
    <property type="project" value="InterPro"/>
</dbReference>
<keyword evidence="5" id="KW-1185">Reference proteome</keyword>
<evidence type="ECO:0000313" key="5">
    <source>
        <dbReference type="Proteomes" id="UP000186040"/>
    </source>
</evidence>
<dbReference type="STRING" id="1193682.BJP25_26135"/>
<dbReference type="InterPro" id="IPR002364">
    <property type="entry name" value="Quin_OxRdtase/zeta-crystal_CS"/>
</dbReference>
<dbReference type="GO" id="GO:0035925">
    <property type="term" value="F:mRNA 3'-UTR AU-rich region binding"/>
    <property type="evidence" value="ECO:0007669"/>
    <property type="project" value="TreeGrafter"/>
</dbReference>
<dbReference type="OrthoDB" id="9805883at2"/>
<dbReference type="SUPFAM" id="SSF50129">
    <property type="entry name" value="GroES-like"/>
    <property type="match status" value="1"/>
</dbReference>
<dbReference type="InterPro" id="IPR020843">
    <property type="entry name" value="ER"/>
</dbReference>
<evidence type="ECO:0000313" key="4">
    <source>
        <dbReference type="EMBL" id="OLR91634.1"/>
    </source>
</evidence>
<dbReference type="InterPro" id="IPR013154">
    <property type="entry name" value="ADH-like_N"/>
</dbReference>
<name>A0A1Q9LHY9_9PSEU</name>
<dbReference type="Proteomes" id="UP000186040">
    <property type="component" value="Unassembled WGS sequence"/>
</dbReference>
<dbReference type="AlphaFoldDB" id="A0A1Q9LHY9"/>
<keyword evidence="2" id="KW-0560">Oxidoreductase</keyword>
<dbReference type="InterPro" id="IPR036291">
    <property type="entry name" value="NAD(P)-bd_dom_sf"/>
</dbReference>
<protein>
    <submittedName>
        <fullName evidence="4">NADPH:quinone reductase</fullName>
    </submittedName>
</protein>
<dbReference type="GO" id="GO:0005829">
    <property type="term" value="C:cytosol"/>
    <property type="evidence" value="ECO:0007669"/>
    <property type="project" value="TreeGrafter"/>
</dbReference>
<dbReference type="Pfam" id="PF00107">
    <property type="entry name" value="ADH_zinc_N"/>
    <property type="match status" value="1"/>
</dbReference>
<reference evidence="4 5" key="1">
    <citation type="submission" date="2016-10" db="EMBL/GenBank/DDBJ databases">
        <title>The Draft Genome Sequence of Actinokineospora bangkokensis 44EHWT reveals the biosynthetic pathway of antifungal compounds Thailandins with unusual extender unit butylmalonyl-CoA.</title>
        <authorList>
            <person name="Greule A."/>
            <person name="Intra B."/>
            <person name="Flemming S."/>
            <person name="Rommel M.G."/>
            <person name="Panbangred W."/>
            <person name="Bechthold A."/>
        </authorList>
    </citation>
    <scope>NUCLEOTIDE SEQUENCE [LARGE SCALE GENOMIC DNA]</scope>
    <source>
        <strain evidence="4 5">44EHW</strain>
    </source>
</reference>
<dbReference type="GO" id="GO:0070402">
    <property type="term" value="F:NADPH binding"/>
    <property type="evidence" value="ECO:0007669"/>
    <property type="project" value="TreeGrafter"/>
</dbReference>
<dbReference type="Gene3D" id="3.90.180.10">
    <property type="entry name" value="Medium-chain alcohol dehydrogenases, catalytic domain"/>
    <property type="match status" value="1"/>
</dbReference>
<dbReference type="InterPro" id="IPR013149">
    <property type="entry name" value="ADH-like_C"/>
</dbReference>
<evidence type="ECO:0000259" key="3">
    <source>
        <dbReference type="SMART" id="SM00829"/>
    </source>
</evidence>
<evidence type="ECO:0000256" key="2">
    <source>
        <dbReference type="ARBA" id="ARBA00023002"/>
    </source>
</evidence>
<proteinExistence type="predicted"/>
<dbReference type="Pfam" id="PF08240">
    <property type="entry name" value="ADH_N"/>
    <property type="match status" value="1"/>
</dbReference>
<dbReference type="GO" id="GO:0003960">
    <property type="term" value="F:quinone reductase (NADPH) activity"/>
    <property type="evidence" value="ECO:0007669"/>
    <property type="project" value="TreeGrafter"/>
</dbReference>
<evidence type="ECO:0000256" key="1">
    <source>
        <dbReference type="ARBA" id="ARBA00022857"/>
    </source>
</evidence>
<gene>
    <name evidence="4" type="ORF">BJP25_26135</name>
</gene>
<feature type="domain" description="Enoyl reductase (ER)" evidence="3">
    <location>
        <begin position="10"/>
        <end position="313"/>
    </location>
</feature>
<dbReference type="PANTHER" id="PTHR48106">
    <property type="entry name" value="QUINONE OXIDOREDUCTASE PIG3-RELATED"/>
    <property type="match status" value="1"/>
</dbReference>
<dbReference type="SUPFAM" id="SSF51735">
    <property type="entry name" value="NAD(P)-binding Rossmann-fold domains"/>
    <property type="match status" value="1"/>
</dbReference>
<dbReference type="EMBL" id="MKQR01000021">
    <property type="protein sequence ID" value="OLR91634.1"/>
    <property type="molecule type" value="Genomic_DNA"/>
</dbReference>
<dbReference type="RefSeq" id="WP_075976704.1">
    <property type="nucleotide sequence ID" value="NZ_MKQR01000021.1"/>
</dbReference>
<dbReference type="Gene3D" id="3.40.50.720">
    <property type="entry name" value="NAD(P)-binding Rossmann-like Domain"/>
    <property type="match status" value="1"/>
</dbReference>
<sequence length="317" mass="32748">MRAIQITEFGGPEVLVPTELPDPVPGEGEVLLEVSRAGINYADTHNAENSYLAPASLPLVPGNEVVGTTPDGRRLVSMLNAGGYAERAAAPLAMSFEVPDGVDDLTALGLVVQGTTAWLLLRTAAHLEPGESVLVHAAAGGVGTLAVQLAKAMGAGRVIASASTQDKRDLALSLGADAAIDPAEEDLVGAIRAANGGKRVDVVLEMTGGRVTDQSIAALAPLGRLAFFGMASREQPKPVKLPSLLSHSTTVSGLWLPHAFGKPGLMQRAVDELMAAALEGSLKVVGGGEYALADARTAHEDLRARRTVGKLLLDPTR</sequence>
<dbReference type="PROSITE" id="PS01162">
    <property type="entry name" value="QOR_ZETA_CRYSTAL"/>
    <property type="match status" value="1"/>
</dbReference>
<dbReference type="PANTHER" id="PTHR48106:SF13">
    <property type="entry name" value="QUINONE OXIDOREDUCTASE-RELATED"/>
    <property type="match status" value="1"/>
</dbReference>